<dbReference type="Pfam" id="PF12849">
    <property type="entry name" value="PBP_like_2"/>
    <property type="match status" value="1"/>
</dbReference>
<evidence type="ECO:0000256" key="7">
    <source>
        <dbReference type="ARBA" id="ARBA00022729"/>
    </source>
</evidence>
<organism evidence="12 13">
    <name type="scientific">Metallumcola ferriviriculae</name>
    <dbReference type="NCBI Taxonomy" id="3039180"/>
    <lineage>
        <taxon>Bacteria</taxon>
        <taxon>Bacillati</taxon>
        <taxon>Bacillota</taxon>
        <taxon>Clostridia</taxon>
        <taxon>Neomoorellales</taxon>
        <taxon>Desulfitibacteraceae</taxon>
        <taxon>Metallumcola</taxon>
    </lineage>
</organism>
<keyword evidence="9 10" id="KW-0449">Lipoprotein</keyword>
<comment type="subcellular location">
    <subcellularLocation>
        <location evidence="2 10">Cell membrane</location>
        <topology evidence="2 10">Lipid-anchor</topology>
    </subcellularLocation>
</comment>
<name>A0AAU0UQT2_9FIRM</name>
<dbReference type="PANTHER" id="PTHR30570:SF1">
    <property type="entry name" value="PHOSPHATE-BINDING PROTEIN PSTS"/>
    <property type="match status" value="1"/>
</dbReference>
<dbReference type="Gene3D" id="3.40.190.10">
    <property type="entry name" value="Periplasmic binding protein-like II"/>
    <property type="match status" value="2"/>
</dbReference>
<dbReference type="InterPro" id="IPR011862">
    <property type="entry name" value="Phos-bd"/>
</dbReference>
<evidence type="ECO:0000256" key="5">
    <source>
        <dbReference type="ARBA" id="ARBA00022448"/>
    </source>
</evidence>
<evidence type="ECO:0000256" key="8">
    <source>
        <dbReference type="ARBA" id="ARBA00023139"/>
    </source>
</evidence>
<dbReference type="KEGG" id="dbc:MFMK1_002386"/>
<keyword evidence="10" id="KW-0472">Membrane</keyword>
<comment type="function">
    <text evidence="1">Part of the ABC transporter complex PstSACB involved in phosphate import.</text>
</comment>
<dbReference type="GO" id="GO:0005886">
    <property type="term" value="C:plasma membrane"/>
    <property type="evidence" value="ECO:0007669"/>
    <property type="project" value="UniProtKB-SubCell"/>
</dbReference>
<keyword evidence="5 10" id="KW-0813">Transport</keyword>
<dbReference type="CDD" id="cd13566">
    <property type="entry name" value="PBP2_phosphate"/>
    <property type="match status" value="1"/>
</dbReference>
<dbReference type="InterPro" id="IPR024370">
    <property type="entry name" value="PBP_domain"/>
</dbReference>
<dbReference type="PROSITE" id="PS51257">
    <property type="entry name" value="PROKAR_LIPOPROTEIN"/>
    <property type="match status" value="1"/>
</dbReference>
<keyword evidence="7 10" id="KW-0732">Signal</keyword>
<dbReference type="InterPro" id="IPR050811">
    <property type="entry name" value="Phosphate_ABC_transporter"/>
</dbReference>
<dbReference type="EMBL" id="CP121694">
    <property type="protein sequence ID" value="WRO22552.1"/>
    <property type="molecule type" value="Genomic_DNA"/>
</dbReference>
<comment type="similarity">
    <text evidence="3 10">Belongs to the PstS family.</text>
</comment>
<feature type="signal peptide" evidence="10">
    <location>
        <begin position="1"/>
        <end position="20"/>
    </location>
</feature>
<feature type="chain" id="PRO_5043107916" description="Phosphate-binding protein" evidence="10">
    <location>
        <begin position="21"/>
        <end position="303"/>
    </location>
</feature>
<dbReference type="SUPFAM" id="SSF53850">
    <property type="entry name" value="Periplasmic binding protein-like II"/>
    <property type="match status" value="1"/>
</dbReference>
<dbReference type="Proteomes" id="UP001329915">
    <property type="component" value="Chromosome"/>
</dbReference>
<comment type="function">
    <text evidence="10">Involved in the system for phosphate transport across the cytoplasmic membrane.</text>
</comment>
<dbReference type="AlphaFoldDB" id="A0AAU0UQT2"/>
<gene>
    <name evidence="12" type="ORF">MFMK1_002386</name>
</gene>
<proteinExistence type="inferred from homology"/>
<keyword evidence="13" id="KW-1185">Reference proteome</keyword>
<evidence type="ECO:0000313" key="13">
    <source>
        <dbReference type="Proteomes" id="UP001329915"/>
    </source>
</evidence>
<keyword evidence="6 10" id="KW-0592">Phosphate transport</keyword>
<reference evidence="12 13" key="1">
    <citation type="submission" date="2023-04" db="EMBL/GenBank/DDBJ databases">
        <authorList>
            <person name="Hsu D."/>
        </authorList>
    </citation>
    <scope>NUCLEOTIDE SEQUENCE [LARGE SCALE GENOMIC DNA]</scope>
    <source>
        <strain evidence="12 13">MK1</strain>
    </source>
</reference>
<accession>A0AAU0UQT2</accession>
<evidence type="ECO:0000256" key="1">
    <source>
        <dbReference type="ARBA" id="ARBA00002841"/>
    </source>
</evidence>
<dbReference type="RefSeq" id="WP_366921960.1">
    <property type="nucleotide sequence ID" value="NZ_CP121694.1"/>
</dbReference>
<feature type="domain" description="PBP" evidence="11">
    <location>
        <begin position="30"/>
        <end position="275"/>
    </location>
</feature>
<evidence type="ECO:0000256" key="4">
    <source>
        <dbReference type="ARBA" id="ARBA00011529"/>
    </source>
</evidence>
<dbReference type="GO" id="GO:0006817">
    <property type="term" value="P:phosphate ion transport"/>
    <property type="evidence" value="ECO:0007669"/>
    <property type="project" value="UniProtKB-UniRule"/>
</dbReference>
<protein>
    <recommendedName>
        <fullName evidence="10">Phosphate-binding protein</fullName>
    </recommendedName>
</protein>
<evidence type="ECO:0000259" key="11">
    <source>
        <dbReference type="Pfam" id="PF12849"/>
    </source>
</evidence>
<evidence type="ECO:0000313" key="12">
    <source>
        <dbReference type="EMBL" id="WRO22552.1"/>
    </source>
</evidence>
<dbReference type="NCBIfam" id="TIGR02136">
    <property type="entry name" value="ptsS_2"/>
    <property type="match status" value="1"/>
</dbReference>
<comment type="subunit">
    <text evidence="4 10">The complex is composed of two ATP-binding proteins (PstB), two transmembrane proteins (PstC and PstA) and a solute-binding protein (PstS).</text>
</comment>
<evidence type="ECO:0000256" key="2">
    <source>
        <dbReference type="ARBA" id="ARBA00004193"/>
    </source>
</evidence>
<dbReference type="PANTHER" id="PTHR30570">
    <property type="entry name" value="PERIPLASMIC PHOSPHATE BINDING COMPONENT OF PHOSPHATE ABC TRANSPORTER"/>
    <property type="match status" value="1"/>
</dbReference>
<dbReference type="GO" id="GO:0042301">
    <property type="term" value="F:phosphate ion binding"/>
    <property type="evidence" value="ECO:0007669"/>
    <property type="project" value="UniProtKB-UniRule"/>
</dbReference>
<evidence type="ECO:0000256" key="10">
    <source>
        <dbReference type="RuleBase" id="RU367119"/>
    </source>
</evidence>
<evidence type="ECO:0000256" key="6">
    <source>
        <dbReference type="ARBA" id="ARBA00022592"/>
    </source>
</evidence>
<sequence>MRRTSFGIVFVLMFAALVFAGCAKGGGGGSNAVLQVRGSDTELSLVQKLSEKFMENNQAKIAVTGGGSGTGIASLINGEIDMANASRPMEDKEISQAQDNNVNPMEFVVAMDGVSVIVNADNPVEQLTMDQIGAIYRGEITNWQEVGGNDQAISLYGRQNNSGTFVFFREHVLQGDYSADMKRMNGNAQIVEGVKADTAGIGYVGIGYVVDENGNQVGGLKVLKVAKDENSPYISPLNREEVLNGNYPVARPLYQYTNGKPEGSLLNFIKFELSETGQNIATKEGFFPVPQNLQQQNNANLGD</sequence>
<evidence type="ECO:0000256" key="3">
    <source>
        <dbReference type="ARBA" id="ARBA00008725"/>
    </source>
</evidence>
<keyword evidence="8 10" id="KW-0564">Palmitate</keyword>
<evidence type="ECO:0000256" key="9">
    <source>
        <dbReference type="ARBA" id="ARBA00023288"/>
    </source>
</evidence>
<keyword evidence="10" id="KW-1003">Cell membrane</keyword>